<feature type="compositionally biased region" description="Polar residues" evidence="1">
    <location>
        <begin position="131"/>
        <end position="158"/>
    </location>
</feature>
<evidence type="ECO:0000259" key="2">
    <source>
        <dbReference type="PROSITE" id="PS50011"/>
    </source>
</evidence>
<evidence type="ECO:0000313" key="4">
    <source>
        <dbReference type="Proteomes" id="UP001281761"/>
    </source>
</evidence>
<gene>
    <name evidence="3" type="ORF">BLNAU_18810</name>
</gene>
<dbReference type="EMBL" id="JARBJD010000232">
    <property type="protein sequence ID" value="KAK2946289.1"/>
    <property type="molecule type" value="Genomic_DNA"/>
</dbReference>
<reference evidence="3 4" key="1">
    <citation type="journal article" date="2022" name="bioRxiv">
        <title>Genomics of Preaxostyla Flagellates Illuminates Evolutionary Transitions and the Path Towards Mitochondrial Loss.</title>
        <authorList>
            <person name="Novak L.V.F."/>
            <person name="Treitli S.C."/>
            <person name="Pyrih J."/>
            <person name="Halakuc P."/>
            <person name="Pipaliya S.V."/>
            <person name="Vacek V."/>
            <person name="Brzon O."/>
            <person name="Soukal P."/>
            <person name="Eme L."/>
            <person name="Dacks J.B."/>
            <person name="Karnkowska A."/>
            <person name="Elias M."/>
            <person name="Hampl V."/>
        </authorList>
    </citation>
    <scope>NUCLEOTIDE SEQUENCE [LARGE SCALE GENOMIC DNA]</scope>
    <source>
        <strain evidence="3">NAU3</strain>
        <tissue evidence="3">Gut</tissue>
    </source>
</reference>
<name>A0ABQ9X3F1_9EUKA</name>
<dbReference type="InterPro" id="IPR000719">
    <property type="entry name" value="Prot_kinase_dom"/>
</dbReference>
<dbReference type="SUPFAM" id="SSF56112">
    <property type="entry name" value="Protein kinase-like (PK-like)"/>
    <property type="match status" value="1"/>
</dbReference>
<comment type="caution">
    <text evidence="3">The sequence shown here is derived from an EMBL/GenBank/DDBJ whole genome shotgun (WGS) entry which is preliminary data.</text>
</comment>
<feature type="region of interest" description="Disordered" evidence="1">
    <location>
        <begin position="131"/>
        <end position="179"/>
    </location>
</feature>
<dbReference type="Proteomes" id="UP001281761">
    <property type="component" value="Unassembled WGS sequence"/>
</dbReference>
<proteinExistence type="predicted"/>
<dbReference type="InterPro" id="IPR011009">
    <property type="entry name" value="Kinase-like_dom_sf"/>
</dbReference>
<accession>A0ABQ9X3F1</accession>
<sequence>MEENENLHDSLQPQHILTTGQNAVEVENNTAKVDAVPESVPTSMNLVEALRCQGKIEMTAVREVDTLYNTLHVREHKRSIVKRVIERQIASGMATIGEQTSTAAILTKLSSHWVMFDAHGNACLKLQEPTPSIQQPHTSQPSQASQSRTGDKSNTQENQRWKAPEVVKAEEENESKKDTNPLKAAVFSLGLVLWEIETGTVPFRW</sequence>
<organism evidence="3 4">
    <name type="scientific">Blattamonas nauphoetae</name>
    <dbReference type="NCBI Taxonomy" id="2049346"/>
    <lineage>
        <taxon>Eukaryota</taxon>
        <taxon>Metamonada</taxon>
        <taxon>Preaxostyla</taxon>
        <taxon>Oxymonadida</taxon>
        <taxon>Blattamonas</taxon>
    </lineage>
</organism>
<evidence type="ECO:0000313" key="3">
    <source>
        <dbReference type="EMBL" id="KAK2946289.1"/>
    </source>
</evidence>
<keyword evidence="4" id="KW-1185">Reference proteome</keyword>
<dbReference type="PROSITE" id="PS50011">
    <property type="entry name" value="PROTEIN_KINASE_DOM"/>
    <property type="match status" value="1"/>
</dbReference>
<dbReference type="Gene3D" id="1.10.510.10">
    <property type="entry name" value="Transferase(Phosphotransferase) domain 1"/>
    <property type="match status" value="1"/>
</dbReference>
<feature type="domain" description="Protein kinase" evidence="2">
    <location>
        <begin position="1"/>
        <end position="205"/>
    </location>
</feature>
<evidence type="ECO:0000256" key="1">
    <source>
        <dbReference type="SAM" id="MobiDB-lite"/>
    </source>
</evidence>
<protein>
    <recommendedName>
        <fullName evidence="2">Protein kinase domain-containing protein</fullName>
    </recommendedName>
</protein>
<feature type="compositionally biased region" description="Basic and acidic residues" evidence="1">
    <location>
        <begin position="159"/>
        <end position="179"/>
    </location>
</feature>